<evidence type="ECO:0000313" key="5">
    <source>
        <dbReference type="Proteomes" id="UP001652741"/>
    </source>
</evidence>
<proteinExistence type="predicted"/>
<dbReference type="PANTHER" id="PTHR21683">
    <property type="entry name" value="COILED-COIL DOMAIN-CONTAINING PROTEIN 42 LIKE-2-LIKE-RELATED"/>
    <property type="match status" value="1"/>
</dbReference>
<sequence length="598" mass="69265">MTKCFSRIHHKGMHLTEGMLSPTSRHRGPNMLSGPMIVAQSASTTKSVISTDVCKQMPGVNPFKVLDNSNIFLIRNKEKERRKLELQSQLSLRVHEKVTYAGRMKAKQGDLLRELREGLEEDTAQPGGEESSLAQQQNTPAWRVAMIKDRNIDKESMNEFITKKREMFLLEYSLAVKREEIEQLEKMAAGEERKLMRAERFLEDDAIMFDEFLKENDKNSVEAIKVAELETKVKLEKVTEIKRLTTRMVTIKSDISKFEDIIKEYTMYKEFLFKLSPPEWQEAQRAKGKTPKAKSATKSATKDKSKEKDKDERATPKRGVESRASFASRELPTLRDARAPSRQSIGQSDKPSPVAELETDSSEYEEHPELYFTDPRQLLELLSELEEQNLSLIQNSRETEEALEVFSKVMDHTRKKMELETVQLTQQIDIMTHTIQRERDRAAELELRARLFNFGKYKSADQEVMLDSLGAKVEEVYRSCVGDTEANLSTLQMLTVIESRLGELLENVEMIPKERLLMAERTKEKERRLRLRDEKMHQAKQHQEERLKRALERAQADFKKTTGKKLMARSQPPAGKLKTSQVYDISDKEKEEQLYFFT</sequence>
<dbReference type="InterPro" id="IPR051147">
    <property type="entry name" value="CFAP_domain-containing"/>
</dbReference>
<keyword evidence="6" id="KW-0282">Flagellum</keyword>
<evidence type="ECO:0000256" key="3">
    <source>
        <dbReference type="SAM" id="MobiDB-lite"/>
    </source>
</evidence>
<dbReference type="PANTHER" id="PTHR21683:SF3">
    <property type="entry name" value="CILIA AND FLAGELLA ASSOCIATED PROTEIN 100"/>
    <property type="match status" value="1"/>
</dbReference>
<evidence type="ECO:0000256" key="2">
    <source>
        <dbReference type="SAM" id="Coils"/>
    </source>
</evidence>
<feature type="compositionally biased region" description="Basic and acidic residues" evidence="3">
    <location>
        <begin position="300"/>
        <end position="321"/>
    </location>
</feature>
<reference evidence="6" key="1">
    <citation type="submission" date="2025-08" db="UniProtKB">
        <authorList>
            <consortium name="RefSeq"/>
        </authorList>
    </citation>
    <scope>IDENTIFICATION</scope>
</reference>
<keyword evidence="6" id="KW-0966">Cell projection</keyword>
<organism evidence="5 6">
    <name type="scientific">Salmo salar</name>
    <name type="common">Atlantic salmon</name>
    <dbReference type="NCBI Taxonomy" id="8030"/>
    <lineage>
        <taxon>Eukaryota</taxon>
        <taxon>Metazoa</taxon>
        <taxon>Chordata</taxon>
        <taxon>Craniata</taxon>
        <taxon>Vertebrata</taxon>
        <taxon>Euteleostomi</taxon>
        <taxon>Actinopterygii</taxon>
        <taxon>Neopterygii</taxon>
        <taxon>Teleostei</taxon>
        <taxon>Protacanthopterygii</taxon>
        <taxon>Salmoniformes</taxon>
        <taxon>Salmonidae</taxon>
        <taxon>Salmoninae</taxon>
        <taxon>Salmo</taxon>
    </lineage>
</organism>
<dbReference type="Proteomes" id="UP001652741">
    <property type="component" value="Chromosome ssa12"/>
</dbReference>
<evidence type="ECO:0000313" key="6">
    <source>
        <dbReference type="RefSeq" id="XP_013987616.2"/>
    </source>
</evidence>
<feature type="domain" description="DUF4200" evidence="4">
    <location>
        <begin position="160"/>
        <end position="277"/>
    </location>
</feature>
<dbReference type="KEGG" id="sasa:106565246"/>
<dbReference type="GO" id="GO:0005856">
    <property type="term" value="C:cytoskeleton"/>
    <property type="evidence" value="ECO:0007669"/>
    <property type="project" value="UniProtKB-ARBA"/>
</dbReference>
<feature type="region of interest" description="Disordered" evidence="3">
    <location>
        <begin position="282"/>
        <end position="369"/>
    </location>
</feature>
<name>A0A1S3L9H8_SALSA</name>
<dbReference type="GeneID" id="106565246"/>
<dbReference type="InterPro" id="IPR025252">
    <property type="entry name" value="DUF4200"/>
</dbReference>
<dbReference type="RefSeq" id="XP_013987616.2">
    <property type="nucleotide sequence ID" value="XM_014132141.2"/>
</dbReference>
<keyword evidence="1 2" id="KW-0175">Coiled coil</keyword>
<evidence type="ECO:0000259" key="4">
    <source>
        <dbReference type="Pfam" id="PF13863"/>
    </source>
</evidence>
<dbReference type="Pfam" id="PF13863">
    <property type="entry name" value="DUF4200"/>
    <property type="match status" value="1"/>
</dbReference>
<feature type="region of interest" description="Disordered" evidence="3">
    <location>
        <begin position="559"/>
        <end position="581"/>
    </location>
</feature>
<dbReference type="AlphaFoldDB" id="A0A1S3L9H8"/>
<feature type="compositionally biased region" description="Polar residues" evidence="3">
    <location>
        <begin position="341"/>
        <end position="350"/>
    </location>
</feature>
<feature type="coiled-coil region" evidence="2">
    <location>
        <begin position="174"/>
        <end position="201"/>
    </location>
</feature>
<accession>A0A1S3L9H8</accession>
<feature type="region of interest" description="Disordered" evidence="3">
    <location>
        <begin position="119"/>
        <end position="140"/>
    </location>
</feature>
<protein>
    <submittedName>
        <fullName evidence="6">Cilia- and flagella-associated protein 100 isoform X1</fullName>
    </submittedName>
</protein>
<keyword evidence="6" id="KW-0969">Cilium</keyword>
<gene>
    <name evidence="6" type="primary">LOC106565246</name>
</gene>
<keyword evidence="5" id="KW-1185">Reference proteome</keyword>
<evidence type="ECO:0000256" key="1">
    <source>
        <dbReference type="ARBA" id="ARBA00023054"/>
    </source>
</evidence>